<name>A0ABQ5C115_9ASTR</name>
<dbReference type="InterPro" id="IPR030184">
    <property type="entry name" value="WAT1-related"/>
</dbReference>
<evidence type="ECO:0000256" key="3">
    <source>
        <dbReference type="ARBA" id="ARBA00023136"/>
    </source>
</evidence>
<accession>A0ABQ5C115</accession>
<comment type="caution">
    <text evidence="5">The sequence shown here is derived from an EMBL/GenBank/DDBJ whole genome shotgun (WGS) entry which is preliminary data.</text>
</comment>
<dbReference type="PANTHER" id="PTHR31218">
    <property type="entry name" value="WAT1-RELATED PROTEIN"/>
    <property type="match status" value="1"/>
</dbReference>
<feature type="transmembrane region" description="Helical" evidence="4">
    <location>
        <begin position="70"/>
        <end position="89"/>
    </location>
</feature>
<evidence type="ECO:0000256" key="1">
    <source>
        <dbReference type="ARBA" id="ARBA00022692"/>
    </source>
</evidence>
<sequence>MGFLDDYKPVIVMLFLQLTYAGMSVSAKAALLQGMSPRVFVFYRQAFGTLFIAPVAYFSSRTKSKGNSMGWKSFSLIFTAALIGFPVLGTRNWNINIAMLENIAKNIRDSSVRGHVLQQWTLCQGPQWNIFSNTWVPITRNYPDHLSLSAWMCFIGTGIFGSGISFHIAQGMGYRRNALGNITGLYVVLWGQAKSDQKLNEVASEAIADIRK</sequence>
<dbReference type="EMBL" id="BQNB010013667">
    <property type="protein sequence ID" value="GJT18804.1"/>
    <property type="molecule type" value="Genomic_DNA"/>
</dbReference>
<evidence type="ECO:0000313" key="6">
    <source>
        <dbReference type="Proteomes" id="UP001151760"/>
    </source>
</evidence>
<protein>
    <submittedName>
        <fullName evidence="5">Nodulin MtN21 /EamA-like transporter family protein</fullName>
    </submittedName>
</protein>
<keyword evidence="6" id="KW-1185">Reference proteome</keyword>
<evidence type="ECO:0000256" key="2">
    <source>
        <dbReference type="ARBA" id="ARBA00022989"/>
    </source>
</evidence>
<keyword evidence="2 4" id="KW-1133">Transmembrane helix</keyword>
<gene>
    <name evidence="5" type="ORF">Tco_0877510</name>
</gene>
<evidence type="ECO:0000313" key="5">
    <source>
        <dbReference type="EMBL" id="GJT18804.1"/>
    </source>
</evidence>
<organism evidence="5 6">
    <name type="scientific">Tanacetum coccineum</name>
    <dbReference type="NCBI Taxonomy" id="301880"/>
    <lineage>
        <taxon>Eukaryota</taxon>
        <taxon>Viridiplantae</taxon>
        <taxon>Streptophyta</taxon>
        <taxon>Embryophyta</taxon>
        <taxon>Tracheophyta</taxon>
        <taxon>Spermatophyta</taxon>
        <taxon>Magnoliopsida</taxon>
        <taxon>eudicotyledons</taxon>
        <taxon>Gunneridae</taxon>
        <taxon>Pentapetalae</taxon>
        <taxon>asterids</taxon>
        <taxon>campanulids</taxon>
        <taxon>Asterales</taxon>
        <taxon>Asteraceae</taxon>
        <taxon>Asteroideae</taxon>
        <taxon>Anthemideae</taxon>
        <taxon>Anthemidinae</taxon>
        <taxon>Tanacetum</taxon>
    </lineage>
</organism>
<reference evidence="5" key="2">
    <citation type="submission" date="2022-01" db="EMBL/GenBank/DDBJ databases">
        <authorList>
            <person name="Yamashiro T."/>
            <person name="Shiraishi A."/>
            <person name="Satake H."/>
            <person name="Nakayama K."/>
        </authorList>
    </citation>
    <scope>NUCLEOTIDE SEQUENCE</scope>
</reference>
<evidence type="ECO:0000256" key="4">
    <source>
        <dbReference type="SAM" id="Phobius"/>
    </source>
</evidence>
<dbReference type="Proteomes" id="UP001151760">
    <property type="component" value="Unassembled WGS sequence"/>
</dbReference>
<feature type="transmembrane region" description="Helical" evidence="4">
    <location>
        <begin position="148"/>
        <end position="169"/>
    </location>
</feature>
<proteinExistence type="predicted"/>
<reference evidence="5" key="1">
    <citation type="journal article" date="2022" name="Int. J. Mol. Sci.">
        <title>Draft Genome of Tanacetum Coccineum: Genomic Comparison of Closely Related Tanacetum-Family Plants.</title>
        <authorList>
            <person name="Yamashiro T."/>
            <person name="Shiraishi A."/>
            <person name="Nakayama K."/>
            <person name="Satake H."/>
        </authorList>
    </citation>
    <scope>NUCLEOTIDE SEQUENCE</scope>
</reference>
<keyword evidence="1 4" id="KW-0812">Transmembrane</keyword>
<keyword evidence="3 4" id="KW-0472">Membrane</keyword>
<feature type="transmembrane region" description="Helical" evidence="4">
    <location>
        <begin position="39"/>
        <end position="58"/>
    </location>
</feature>